<sequence length="193" mass="22078">MDEESVSDLGGVRSFFVGDYEKYSWINLFDTKLSGVEKVELYSEAIEKMYLNPTAPQLFREIFKNSFLPFRDPSTLNMFLKELNEFHYSNSENLGDAFEYLLSFMGSQGDAGQFRTPRHIIDFIVEIVNPKKDERILDPSCGTAGFLISSYKHILKSNTKDKQGDLLSAEERKKLGQNLVGYDISPDMTRISL</sequence>
<proteinExistence type="predicted"/>
<dbReference type="InterPro" id="IPR029063">
    <property type="entry name" value="SAM-dependent_MTases_sf"/>
</dbReference>
<evidence type="ECO:0000256" key="3">
    <source>
        <dbReference type="ARBA" id="ARBA00022679"/>
    </source>
</evidence>
<dbReference type="AlphaFoldDB" id="A0A382TKQ1"/>
<dbReference type="GO" id="GO:0008170">
    <property type="term" value="F:N-methyltransferase activity"/>
    <property type="evidence" value="ECO:0007669"/>
    <property type="project" value="InterPro"/>
</dbReference>
<keyword evidence="2" id="KW-0489">Methyltransferase</keyword>
<dbReference type="PANTHER" id="PTHR42933">
    <property type="entry name" value="SLR6095 PROTEIN"/>
    <property type="match status" value="1"/>
</dbReference>
<comment type="catalytic activity">
    <reaction evidence="6">
        <text>a 2'-deoxyadenosine in DNA + S-adenosyl-L-methionine = an N(6)-methyl-2'-deoxyadenosine in DNA + S-adenosyl-L-homocysteine + H(+)</text>
        <dbReference type="Rhea" id="RHEA:15197"/>
        <dbReference type="Rhea" id="RHEA-COMP:12418"/>
        <dbReference type="Rhea" id="RHEA-COMP:12419"/>
        <dbReference type="ChEBI" id="CHEBI:15378"/>
        <dbReference type="ChEBI" id="CHEBI:57856"/>
        <dbReference type="ChEBI" id="CHEBI:59789"/>
        <dbReference type="ChEBI" id="CHEBI:90615"/>
        <dbReference type="ChEBI" id="CHEBI:90616"/>
        <dbReference type="EC" id="2.1.1.72"/>
    </reaction>
</comment>
<dbReference type="PRINTS" id="PR00507">
    <property type="entry name" value="N12N6MTFRASE"/>
</dbReference>
<dbReference type="GO" id="GO:0003677">
    <property type="term" value="F:DNA binding"/>
    <property type="evidence" value="ECO:0007669"/>
    <property type="project" value="InterPro"/>
</dbReference>
<feature type="non-terminal residue" evidence="8">
    <location>
        <position position="193"/>
    </location>
</feature>
<keyword evidence="3" id="KW-0808">Transferase</keyword>
<dbReference type="GO" id="GO:0032259">
    <property type="term" value="P:methylation"/>
    <property type="evidence" value="ECO:0007669"/>
    <property type="project" value="UniProtKB-KW"/>
</dbReference>
<dbReference type="GO" id="GO:0009007">
    <property type="term" value="F:site-specific DNA-methyltransferase (adenine-specific) activity"/>
    <property type="evidence" value="ECO:0007669"/>
    <property type="project" value="UniProtKB-EC"/>
</dbReference>
<dbReference type="InterPro" id="IPR051537">
    <property type="entry name" value="DNA_Adenine_Mtase"/>
</dbReference>
<dbReference type="InterPro" id="IPR003356">
    <property type="entry name" value="DNA_methylase_A-5"/>
</dbReference>
<dbReference type="EMBL" id="UINC01136954">
    <property type="protein sequence ID" value="SVD22018.1"/>
    <property type="molecule type" value="Genomic_DNA"/>
</dbReference>
<protein>
    <recommendedName>
        <fullName evidence="1">site-specific DNA-methyltransferase (adenine-specific)</fullName>
        <ecNumber evidence="1">2.1.1.72</ecNumber>
    </recommendedName>
</protein>
<evidence type="ECO:0000256" key="4">
    <source>
        <dbReference type="ARBA" id="ARBA00022691"/>
    </source>
</evidence>
<evidence type="ECO:0000256" key="1">
    <source>
        <dbReference type="ARBA" id="ARBA00011900"/>
    </source>
</evidence>
<dbReference type="SUPFAM" id="SSF53335">
    <property type="entry name" value="S-adenosyl-L-methionine-dependent methyltransferases"/>
    <property type="match status" value="1"/>
</dbReference>
<evidence type="ECO:0000256" key="5">
    <source>
        <dbReference type="ARBA" id="ARBA00022747"/>
    </source>
</evidence>
<evidence type="ECO:0000256" key="6">
    <source>
        <dbReference type="ARBA" id="ARBA00047942"/>
    </source>
</evidence>
<organism evidence="8">
    <name type="scientific">marine metagenome</name>
    <dbReference type="NCBI Taxonomy" id="408172"/>
    <lineage>
        <taxon>unclassified sequences</taxon>
        <taxon>metagenomes</taxon>
        <taxon>ecological metagenomes</taxon>
    </lineage>
</organism>
<dbReference type="GO" id="GO:0009307">
    <property type="term" value="P:DNA restriction-modification system"/>
    <property type="evidence" value="ECO:0007669"/>
    <property type="project" value="UniProtKB-KW"/>
</dbReference>
<reference evidence="8" key="1">
    <citation type="submission" date="2018-05" db="EMBL/GenBank/DDBJ databases">
        <authorList>
            <person name="Lanie J.A."/>
            <person name="Ng W.-L."/>
            <person name="Kazmierczak K.M."/>
            <person name="Andrzejewski T.M."/>
            <person name="Davidsen T.M."/>
            <person name="Wayne K.J."/>
            <person name="Tettelin H."/>
            <person name="Glass J.I."/>
            <person name="Rusch D."/>
            <person name="Podicherti R."/>
            <person name="Tsui H.-C.T."/>
            <person name="Winkler M.E."/>
        </authorList>
    </citation>
    <scope>NUCLEOTIDE SEQUENCE</scope>
</reference>
<gene>
    <name evidence="8" type="ORF">METZ01_LOCUS374872</name>
</gene>
<evidence type="ECO:0000256" key="2">
    <source>
        <dbReference type="ARBA" id="ARBA00022603"/>
    </source>
</evidence>
<accession>A0A382TKQ1</accession>
<evidence type="ECO:0000259" key="7">
    <source>
        <dbReference type="Pfam" id="PF02384"/>
    </source>
</evidence>
<dbReference type="PANTHER" id="PTHR42933:SF3">
    <property type="entry name" value="TYPE I RESTRICTION ENZYME MJAVIII METHYLASE SUBUNIT"/>
    <property type="match status" value="1"/>
</dbReference>
<feature type="domain" description="DNA methylase adenine-specific" evidence="7">
    <location>
        <begin position="92"/>
        <end position="165"/>
    </location>
</feature>
<name>A0A382TKQ1_9ZZZZ</name>
<dbReference type="Gene3D" id="3.40.50.150">
    <property type="entry name" value="Vaccinia Virus protein VP39"/>
    <property type="match status" value="1"/>
</dbReference>
<dbReference type="InterPro" id="IPR038333">
    <property type="entry name" value="T1MK-like_N_sf"/>
</dbReference>
<dbReference type="Pfam" id="PF02384">
    <property type="entry name" value="N6_Mtase"/>
    <property type="match status" value="1"/>
</dbReference>
<dbReference type="EC" id="2.1.1.72" evidence="1"/>
<keyword evidence="5" id="KW-0680">Restriction system</keyword>
<dbReference type="Gene3D" id="1.20.1260.30">
    <property type="match status" value="1"/>
</dbReference>
<keyword evidence="4" id="KW-0949">S-adenosyl-L-methionine</keyword>
<evidence type="ECO:0000313" key="8">
    <source>
        <dbReference type="EMBL" id="SVD22018.1"/>
    </source>
</evidence>